<dbReference type="OMA" id="KACRIRC"/>
<dbReference type="InterPro" id="IPR010255">
    <property type="entry name" value="Haem_peroxidase_sf"/>
</dbReference>
<dbReference type="EMBL" id="CP001325">
    <property type="protein sequence ID" value="ACO63233.1"/>
    <property type="molecule type" value="Genomic_DNA"/>
</dbReference>
<evidence type="ECO:0000256" key="2">
    <source>
        <dbReference type="ARBA" id="ARBA00006873"/>
    </source>
</evidence>
<evidence type="ECO:0000313" key="10">
    <source>
        <dbReference type="EMBL" id="ACO63233.1"/>
    </source>
</evidence>
<dbReference type="InterPro" id="IPR002016">
    <property type="entry name" value="Haem_peroxidase"/>
</dbReference>
<proteinExistence type="inferred from homology"/>
<evidence type="ECO:0000256" key="6">
    <source>
        <dbReference type="ARBA" id="ARBA00022723"/>
    </source>
</evidence>
<dbReference type="Pfam" id="PF00141">
    <property type="entry name" value="peroxidase"/>
    <property type="match status" value="1"/>
</dbReference>
<dbReference type="GO" id="GO:0046872">
    <property type="term" value="F:metal ion binding"/>
    <property type="evidence" value="ECO:0007669"/>
    <property type="project" value="UniProtKB-KW"/>
</dbReference>
<dbReference type="GO" id="GO:0020037">
    <property type="term" value="F:heme binding"/>
    <property type="evidence" value="ECO:0007669"/>
    <property type="project" value="InterPro"/>
</dbReference>
<keyword evidence="11" id="KW-1185">Reference proteome</keyword>
<feature type="domain" description="Plant heme peroxidase family profile" evidence="9">
    <location>
        <begin position="6"/>
        <end position="226"/>
    </location>
</feature>
<keyword evidence="6" id="KW-0479">Metal-binding</keyword>
<dbReference type="PRINTS" id="PR00458">
    <property type="entry name" value="PEROXIDASE"/>
</dbReference>
<dbReference type="FunCoup" id="C1E545">
    <property type="interactions" value="249"/>
</dbReference>
<dbReference type="AlphaFoldDB" id="C1E545"/>
<gene>
    <name evidence="10" type="ORF">MICPUN_70664</name>
</gene>
<dbReference type="PROSITE" id="PS00435">
    <property type="entry name" value="PEROXIDASE_1"/>
    <property type="match status" value="1"/>
</dbReference>
<dbReference type="PRINTS" id="PR00459">
    <property type="entry name" value="ASPEROXIDASE"/>
</dbReference>
<dbReference type="InterPro" id="IPR019794">
    <property type="entry name" value="Peroxidases_AS"/>
</dbReference>
<keyword evidence="8" id="KW-0408">Iron</keyword>
<protein>
    <recommendedName>
        <fullName evidence="3">L-ascorbate peroxidase</fullName>
        <ecNumber evidence="3">1.11.1.11</ecNumber>
    </recommendedName>
</protein>
<dbReference type="PROSITE" id="PS00436">
    <property type="entry name" value="PEROXIDASE_2"/>
    <property type="match status" value="1"/>
</dbReference>
<dbReference type="EC" id="1.11.1.11" evidence="3"/>
<evidence type="ECO:0000256" key="7">
    <source>
        <dbReference type="ARBA" id="ARBA00023002"/>
    </source>
</evidence>
<accession>C1E545</accession>
<comment type="cofactor">
    <cofactor evidence="1">
        <name>heme b</name>
        <dbReference type="ChEBI" id="CHEBI:60344"/>
    </cofactor>
</comment>
<dbReference type="GeneID" id="8242856"/>
<dbReference type="InterPro" id="IPR002207">
    <property type="entry name" value="Peroxidase_I"/>
</dbReference>
<sequence>IVKTKAPAVLRLVFHDAGTFRTATNDGGMNASVRYELSRPESFGLKRGLGPVTAVYDATRDGPAAGLSFADCIAAAGAYAVEITGGPVIEVPLGRIDADKADPEGRMPGESLTGVEQRDVFGAMGMSTQEMVALAGAHTIGGKGFGEPYSFDNEYYKTLLKQPWADTTKTKEELDMASHIGLTSDKNLAVDEPSLDYIRAYAADQDKFFADFSKVYVKMTTMGAKF</sequence>
<evidence type="ECO:0000259" key="9">
    <source>
        <dbReference type="PROSITE" id="PS50873"/>
    </source>
</evidence>
<dbReference type="OrthoDB" id="2859658at2759"/>
<dbReference type="GO" id="GO:0042744">
    <property type="term" value="P:hydrogen peroxide catabolic process"/>
    <property type="evidence" value="ECO:0007669"/>
    <property type="project" value="TreeGrafter"/>
</dbReference>
<keyword evidence="4" id="KW-0575">Peroxidase</keyword>
<evidence type="ECO:0000256" key="3">
    <source>
        <dbReference type="ARBA" id="ARBA00012940"/>
    </source>
</evidence>
<dbReference type="PANTHER" id="PTHR31356">
    <property type="entry name" value="THYLAKOID LUMENAL 29 KDA PROTEIN, CHLOROPLASTIC-RELATED"/>
    <property type="match status" value="1"/>
</dbReference>
<dbReference type="Gene3D" id="1.10.420.10">
    <property type="entry name" value="Peroxidase, domain 2"/>
    <property type="match status" value="1"/>
</dbReference>
<evidence type="ECO:0000256" key="5">
    <source>
        <dbReference type="ARBA" id="ARBA00022617"/>
    </source>
</evidence>
<keyword evidence="7" id="KW-0560">Oxidoreductase</keyword>
<dbReference type="RefSeq" id="XP_002501975.1">
    <property type="nucleotide sequence ID" value="XM_002501929.1"/>
</dbReference>
<comment type="similarity">
    <text evidence="2">Belongs to the peroxidase family. Ascorbate peroxidase subfamily.</text>
</comment>
<dbReference type="SUPFAM" id="SSF48113">
    <property type="entry name" value="Heme-dependent peroxidases"/>
    <property type="match status" value="1"/>
</dbReference>
<dbReference type="GO" id="GO:0034599">
    <property type="term" value="P:cellular response to oxidative stress"/>
    <property type="evidence" value="ECO:0007669"/>
    <property type="project" value="InterPro"/>
</dbReference>
<dbReference type="Proteomes" id="UP000002009">
    <property type="component" value="Chromosome 4"/>
</dbReference>
<dbReference type="PANTHER" id="PTHR31356:SF8">
    <property type="entry name" value="L-ASCORBATE PEROXIDASE 6-RELATED"/>
    <property type="match status" value="1"/>
</dbReference>
<dbReference type="InterPro" id="IPR019793">
    <property type="entry name" value="Peroxidases_heam-ligand_BS"/>
</dbReference>
<dbReference type="InterPro" id="IPR044831">
    <property type="entry name" value="Ccp1-like"/>
</dbReference>
<dbReference type="PROSITE" id="PS50873">
    <property type="entry name" value="PEROXIDASE_4"/>
    <property type="match status" value="1"/>
</dbReference>
<dbReference type="STRING" id="296587.C1E545"/>
<evidence type="ECO:0000256" key="8">
    <source>
        <dbReference type="ARBA" id="ARBA00023004"/>
    </source>
</evidence>
<dbReference type="GO" id="GO:0000302">
    <property type="term" value="P:response to reactive oxygen species"/>
    <property type="evidence" value="ECO:0007669"/>
    <property type="project" value="TreeGrafter"/>
</dbReference>
<evidence type="ECO:0000256" key="4">
    <source>
        <dbReference type="ARBA" id="ARBA00022559"/>
    </source>
</evidence>
<evidence type="ECO:0000313" key="11">
    <source>
        <dbReference type="Proteomes" id="UP000002009"/>
    </source>
</evidence>
<keyword evidence="5" id="KW-0349">Heme</keyword>
<reference evidence="10 11" key="1">
    <citation type="journal article" date="2009" name="Science">
        <title>Green evolution and dynamic adaptations revealed by genomes of the marine picoeukaryotes Micromonas.</title>
        <authorList>
            <person name="Worden A.Z."/>
            <person name="Lee J.H."/>
            <person name="Mock T."/>
            <person name="Rouze P."/>
            <person name="Simmons M.P."/>
            <person name="Aerts A.L."/>
            <person name="Allen A.E."/>
            <person name="Cuvelier M.L."/>
            <person name="Derelle E."/>
            <person name="Everett M.V."/>
            <person name="Foulon E."/>
            <person name="Grimwood J."/>
            <person name="Gundlach H."/>
            <person name="Henrissat B."/>
            <person name="Napoli C."/>
            <person name="McDonald S.M."/>
            <person name="Parker M.S."/>
            <person name="Rombauts S."/>
            <person name="Salamov A."/>
            <person name="Von Dassow P."/>
            <person name="Badger J.H."/>
            <person name="Coutinho P.M."/>
            <person name="Demir E."/>
            <person name="Dubchak I."/>
            <person name="Gentemann C."/>
            <person name="Eikrem W."/>
            <person name="Gready J.E."/>
            <person name="John U."/>
            <person name="Lanier W."/>
            <person name="Lindquist E.A."/>
            <person name="Lucas S."/>
            <person name="Mayer K.F."/>
            <person name="Moreau H."/>
            <person name="Not F."/>
            <person name="Otillar R."/>
            <person name="Panaud O."/>
            <person name="Pangilinan J."/>
            <person name="Paulsen I."/>
            <person name="Piegu B."/>
            <person name="Poliakov A."/>
            <person name="Robbens S."/>
            <person name="Schmutz J."/>
            <person name="Toulza E."/>
            <person name="Wyss T."/>
            <person name="Zelensky A."/>
            <person name="Zhou K."/>
            <person name="Armbrust E.V."/>
            <person name="Bhattacharya D."/>
            <person name="Goodenough U.W."/>
            <person name="Van de Peer Y."/>
            <person name="Grigoriev I.V."/>
        </authorList>
    </citation>
    <scope>NUCLEOTIDE SEQUENCE [LARGE SCALE GENOMIC DNA]</scope>
    <source>
        <strain evidence="11">RCC299 / NOUM17</strain>
    </source>
</reference>
<feature type="non-terminal residue" evidence="10">
    <location>
        <position position="226"/>
    </location>
</feature>
<dbReference type="GO" id="GO:0016688">
    <property type="term" value="F:L-ascorbate peroxidase activity"/>
    <property type="evidence" value="ECO:0007669"/>
    <property type="project" value="UniProtKB-EC"/>
</dbReference>
<dbReference type="eggNOG" id="ENOG502QU9K">
    <property type="taxonomic scope" value="Eukaryota"/>
</dbReference>
<dbReference type="KEGG" id="mis:MICPUN_70664"/>
<dbReference type="InParanoid" id="C1E545"/>
<dbReference type="CDD" id="cd00314">
    <property type="entry name" value="plant_peroxidase_like"/>
    <property type="match status" value="1"/>
</dbReference>
<evidence type="ECO:0000256" key="1">
    <source>
        <dbReference type="ARBA" id="ARBA00001970"/>
    </source>
</evidence>
<feature type="non-terminal residue" evidence="10">
    <location>
        <position position="1"/>
    </location>
</feature>
<dbReference type="Gene3D" id="1.10.520.10">
    <property type="match status" value="1"/>
</dbReference>
<name>C1E545_MICCC</name>
<organism evidence="10 11">
    <name type="scientific">Micromonas commoda (strain RCC299 / NOUM17 / CCMP2709)</name>
    <name type="common">Picoplanktonic green alga</name>
    <dbReference type="NCBI Taxonomy" id="296587"/>
    <lineage>
        <taxon>Eukaryota</taxon>
        <taxon>Viridiplantae</taxon>
        <taxon>Chlorophyta</taxon>
        <taxon>Mamiellophyceae</taxon>
        <taxon>Mamiellales</taxon>
        <taxon>Mamiellaceae</taxon>
        <taxon>Micromonas</taxon>
    </lineage>
</organism>